<dbReference type="EMBL" id="BSXN01000521">
    <property type="protein sequence ID" value="GME68896.1"/>
    <property type="molecule type" value="Genomic_DNA"/>
</dbReference>
<dbReference type="InterPro" id="IPR006935">
    <property type="entry name" value="Helicase/UvrB_N"/>
</dbReference>
<dbReference type="InterPro" id="IPR027417">
    <property type="entry name" value="P-loop_NTPase"/>
</dbReference>
<dbReference type="PANTHER" id="PTHR47396:SF1">
    <property type="entry name" value="ATP-DEPENDENT HELICASE IRC3-RELATED"/>
    <property type="match status" value="1"/>
</dbReference>
<evidence type="ECO:0000256" key="1">
    <source>
        <dbReference type="ARBA" id="ARBA00022806"/>
    </source>
</evidence>
<dbReference type="GO" id="GO:0005759">
    <property type="term" value="C:mitochondrial matrix"/>
    <property type="evidence" value="ECO:0007669"/>
    <property type="project" value="TreeGrafter"/>
</dbReference>
<dbReference type="AlphaFoldDB" id="A0A9W6SX25"/>
<dbReference type="SMART" id="SM00487">
    <property type="entry name" value="DEXDc"/>
    <property type="match status" value="1"/>
</dbReference>
<keyword evidence="1" id="KW-0067">ATP-binding</keyword>
<evidence type="ECO:0000313" key="4">
    <source>
        <dbReference type="EMBL" id="GME68896.1"/>
    </source>
</evidence>
<accession>A0A9W6SX25</accession>
<dbReference type="SUPFAM" id="SSF52540">
    <property type="entry name" value="P-loop containing nucleoside triphosphate hydrolases"/>
    <property type="match status" value="1"/>
</dbReference>
<reference evidence="4" key="1">
    <citation type="submission" date="2023-04" db="EMBL/GenBank/DDBJ databases">
        <title>Candida boidinii NBRC 10035.</title>
        <authorList>
            <person name="Ichikawa N."/>
            <person name="Sato H."/>
            <person name="Tonouchi N."/>
        </authorList>
    </citation>
    <scope>NUCLEOTIDE SEQUENCE</scope>
    <source>
        <strain evidence="4">NBRC 10035</strain>
    </source>
</reference>
<feature type="domain" description="Helicase ATP-binding" evidence="2">
    <location>
        <begin position="83"/>
        <end position="233"/>
    </location>
</feature>
<keyword evidence="1" id="KW-0347">Helicase</keyword>
<dbReference type="PROSITE" id="PS51194">
    <property type="entry name" value="HELICASE_CTER"/>
    <property type="match status" value="1"/>
</dbReference>
<gene>
    <name evidence="4" type="ORF">Cboi02_000193500</name>
</gene>
<dbReference type="InterPro" id="IPR014001">
    <property type="entry name" value="Helicase_ATP-bd"/>
</dbReference>
<dbReference type="Pfam" id="PF04851">
    <property type="entry name" value="ResIII"/>
    <property type="match status" value="1"/>
</dbReference>
<dbReference type="Proteomes" id="UP001165120">
    <property type="component" value="Unassembled WGS sequence"/>
</dbReference>
<evidence type="ECO:0000259" key="2">
    <source>
        <dbReference type="PROSITE" id="PS51192"/>
    </source>
</evidence>
<protein>
    <submittedName>
        <fullName evidence="4">Unnamed protein product</fullName>
    </submittedName>
</protein>
<proteinExistence type="predicted"/>
<dbReference type="Pfam" id="PF00271">
    <property type="entry name" value="Helicase_C"/>
    <property type="match status" value="1"/>
</dbReference>
<dbReference type="InterPro" id="IPR050742">
    <property type="entry name" value="Helicase_Restrict-Modif_Enz"/>
</dbReference>
<name>A0A9W6SX25_CANBO</name>
<evidence type="ECO:0000259" key="3">
    <source>
        <dbReference type="PROSITE" id="PS51194"/>
    </source>
</evidence>
<feature type="domain" description="Helicase C-terminal" evidence="3">
    <location>
        <begin position="289"/>
        <end position="441"/>
    </location>
</feature>
<dbReference type="GO" id="GO:0070125">
    <property type="term" value="P:mitochondrial translational elongation"/>
    <property type="evidence" value="ECO:0007669"/>
    <property type="project" value="TreeGrafter"/>
</dbReference>
<evidence type="ECO:0000313" key="5">
    <source>
        <dbReference type="Proteomes" id="UP001165120"/>
    </source>
</evidence>
<organism evidence="4 5">
    <name type="scientific">Candida boidinii</name>
    <name type="common">Yeast</name>
    <dbReference type="NCBI Taxonomy" id="5477"/>
    <lineage>
        <taxon>Eukaryota</taxon>
        <taxon>Fungi</taxon>
        <taxon>Dikarya</taxon>
        <taxon>Ascomycota</taxon>
        <taxon>Saccharomycotina</taxon>
        <taxon>Pichiomycetes</taxon>
        <taxon>Pichiales</taxon>
        <taxon>Pichiaceae</taxon>
        <taxon>Ogataea</taxon>
        <taxon>Ogataea/Candida clade</taxon>
    </lineage>
</organism>
<dbReference type="GO" id="GO:0061749">
    <property type="term" value="F:forked DNA-dependent helicase activity"/>
    <property type="evidence" value="ECO:0007669"/>
    <property type="project" value="TreeGrafter"/>
</dbReference>
<dbReference type="GO" id="GO:0005524">
    <property type="term" value="F:ATP binding"/>
    <property type="evidence" value="ECO:0007669"/>
    <property type="project" value="InterPro"/>
</dbReference>
<dbReference type="SMART" id="SM00490">
    <property type="entry name" value="HELICc"/>
    <property type="match status" value="1"/>
</dbReference>
<dbReference type="Gene3D" id="3.40.50.300">
    <property type="entry name" value="P-loop containing nucleotide triphosphate hydrolases"/>
    <property type="match status" value="2"/>
</dbReference>
<dbReference type="GO" id="GO:0016787">
    <property type="term" value="F:hydrolase activity"/>
    <property type="evidence" value="ECO:0007669"/>
    <property type="project" value="InterPro"/>
</dbReference>
<dbReference type="CDD" id="cd18799">
    <property type="entry name" value="SF2_C_EcoAI-like"/>
    <property type="match status" value="1"/>
</dbReference>
<keyword evidence="1" id="KW-0378">Hydrolase</keyword>
<dbReference type="InterPro" id="IPR001650">
    <property type="entry name" value="Helicase_C-like"/>
</dbReference>
<dbReference type="GO" id="GO:0000403">
    <property type="term" value="F:Y-form DNA binding"/>
    <property type="evidence" value="ECO:0007669"/>
    <property type="project" value="TreeGrafter"/>
</dbReference>
<sequence length="661" mass="75256">MFGITCKYRLRIGSVIRTPFWNTNSVFFSTKTSWSVTSVIDLPFENTQIKDKISLREYQQECIDACVSSIRNGVSRIAVNIGTGGGKTVIFSNLIPDLPTNPVSNGNRVLILVHRKELADQAVNTIQRTNPDLKVEMDMAKFKPTHNDTDVIVASVPSLARGTERLEKYNPDDYKAIIIDECHHSVSNSYHKILNYFKADSNETNISVIGFSATLERHDKKPLRKVFDKIVFDKGLKDLISDGYLANFSWARVSVSFKLDEVELNSSKSDYLLESLAKHVNTADINELAFKTYLKFKDEKSYKSTLFFCVNVQHMVDLSYLFRMNGVNAQYVTGNTTKLEREKILNDFKKGLIPVLFNCGVFTEGTDIPNIDSIFMLRPTKSKPLLIQMLGRGLRLHHEKEKCFIVDFVDASETGIQLDPSLKGTDNSALNGLFPNENAVSKAPDSDTSGEIDYIEISNFEGFEELMNRADSKLSDTGKSDYKLYMEDDLSWVQLKRDSWGVSITPTQYYKIEKEKDYNISVLSFVTVVRNGEMRFTKKREIESSDQILDLLELCKLDLMKDDYKKDMYFSSQYRGEITSKQLEFLTKIFSKVAKKSNKINQDQFNKDIKTIIKSMNKKTASNLIFAYSVAGQAPIKLYIRNILLKKKDAQKSLLVDPIHG</sequence>
<dbReference type="PROSITE" id="PS51192">
    <property type="entry name" value="HELICASE_ATP_BIND_1"/>
    <property type="match status" value="1"/>
</dbReference>
<keyword evidence="1" id="KW-0547">Nucleotide-binding</keyword>
<keyword evidence="5" id="KW-1185">Reference proteome</keyword>
<dbReference type="GO" id="GO:0036121">
    <property type="term" value="F:double-stranded DNA helicase activity"/>
    <property type="evidence" value="ECO:0007669"/>
    <property type="project" value="TreeGrafter"/>
</dbReference>
<dbReference type="PANTHER" id="PTHR47396">
    <property type="entry name" value="TYPE I RESTRICTION ENZYME ECOKI R PROTEIN"/>
    <property type="match status" value="1"/>
</dbReference>
<comment type="caution">
    <text evidence="4">The sequence shown here is derived from an EMBL/GenBank/DDBJ whole genome shotgun (WGS) entry which is preliminary data.</text>
</comment>
<dbReference type="GO" id="GO:0032042">
    <property type="term" value="P:mitochondrial DNA metabolic process"/>
    <property type="evidence" value="ECO:0007669"/>
    <property type="project" value="TreeGrafter"/>
</dbReference>